<name>A0A8S1CID8_9INSE</name>
<feature type="transmembrane region" description="Helical" evidence="15">
    <location>
        <begin position="768"/>
        <end position="791"/>
    </location>
</feature>
<evidence type="ECO:0000256" key="3">
    <source>
        <dbReference type="ARBA" id="ARBA00022448"/>
    </source>
</evidence>
<dbReference type="SUPFAM" id="SSF82866">
    <property type="entry name" value="Multidrug efflux transporter AcrB transmembrane domain"/>
    <property type="match status" value="2"/>
</dbReference>
<feature type="transmembrane region" description="Helical" evidence="15">
    <location>
        <begin position="688"/>
        <end position="710"/>
    </location>
</feature>
<dbReference type="GO" id="GO:0005886">
    <property type="term" value="C:plasma membrane"/>
    <property type="evidence" value="ECO:0007669"/>
    <property type="project" value="TreeGrafter"/>
</dbReference>
<dbReference type="PROSITE" id="PS50156">
    <property type="entry name" value="SSD"/>
    <property type="match status" value="1"/>
</dbReference>
<keyword evidence="13" id="KW-0753">Steroid metabolism</keyword>
<feature type="transmembrane region" description="Helical" evidence="15">
    <location>
        <begin position="625"/>
        <end position="646"/>
    </location>
</feature>
<accession>A0A8S1CID8</accession>
<feature type="domain" description="SSD" evidence="17">
    <location>
        <begin position="624"/>
        <end position="791"/>
    </location>
</feature>
<dbReference type="GO" id="GO:0005319">
    <property type="term" value="F:lipid transporter activity"/>
    <property type="evidence" value="ECO:0007669"/>
    <property type="project" value="InterPro"/>
</dbReference>
<feature type="transmembrane region" description="Helical" evidence="15">
    <location>
        <begin position="1115"/>
        <end position="1132"/>
    </location>
</feature>
<keyword evidence="11" id="KW-1207">Sterol metabolism</keyword>
<keyword evidence="4" id="KW-0153">Cholesterol metabolism</keyword>
<dbReference type="FunFam" id="1.20.1640.10:FF:000008">
    <property type="entry name" value="NPC intracellular cholesterol transporter 1"/>
    <property type="match status" value="1"/>
</dbReference>
<feature type="transmembrane region" description="Helical" evidence="15">
    <location>
        <begin position="271"/>
        <end position="291"/>
    </location>
</feature>
<comment type="catalytic activity">
    <reaction evidence="14">
        <text>cholesterol(in) = cholesterol(out)</text>
        <dbReference type="Rhea" id="RHEA:39747"/>
        <dbReference type="ChEBI" id="CHEBI:16113"/>
    </reaction>
</comment>
<evidence type="ECO:0000256" key="10">
    <source>
        <dbReference type="ARBA" id="ARBA00023157"/>
    </source>
</evidence>
<evidence type="ECO:0000313" key="19">
    <source>
        <dbReference type="Proteomes" id="UP000494165"/>
    </source>
</evidence>
<dbReference type="InterPro" id="IPR053958">
    <property type="entry name" value="HMGCR/SNAP/NPC1-like_SSD"/>
</dbReference>
<dbReference type="GO" id="GO:0012505">
    <property type="term" value="C:endomembrane system"/>
    <property type="evidence" value="ECO:0007669"/>
    <property type="project" value="UniProtKB-SubCell"/>
</dbReference>
<dbReference type="GO" id="GO:0030299">
    <property type="term" value="P:intestinal cholesterol absorption"/>
    <property type="evidence" value="ECO:0007669"/>
    <property type="project" value="TreeGrafter"/>
</dbReference>
<comment type="caution">
    <text evidence="18">The sequence shown here is derived from an EMBL/GenBank/DDBJ whole genome shotgun (WGS) entry which is preliminary data.</text>
</comment>
<keyword evidence="6 16" id="KW-0732">Signal</keyword>
<evidence type="ECO:0000256" key="12">
    <source>
        <dbReference type="ARBA" id="ARBA00023180"/>
    </source>
</evidence>
<evidence type="ECO:0000256" key="8">
    <source>
        <dbReference type="ARBA" id="ARBA00023098"/>
    </source>
</evidence>
<comment type="subcellular location">
    <subcellularLocation>
        <location evidence="1">Endomembrane system</location>
        <topology evidence="1">Multi-pass membrane protein</topology>
    </subcellularLocation>
</comment>
<evidence type="ECO:0000256" key="14">
    <source>
        <dbReference type="ARBA" id="ARBA00034049"/>
    </source>
</evidence>
<dbReference type="InterPro" id="IPR004765">
    <property type="entry name" value="NPC1-like"/>
</dbReference>
<dbReference type="InterPro" id="IPR032190">
    <property type="entry name" value="NPC1_N"/>
</dbReference>
<keyword evidence="9 15" id="KW-0472">Membrane</keyword>
<dbReference type="OrthoDB" id="6510177at2759"/>
<evidence type="ECO:0000256" key="6">
    <source>
        <dbReference type="ARBA" id="ARBA00022729"/>
    </source>
</evidence>
<keyword evidence="10" id="KW-1015">Disulfide bond</keyword>
<dbReference type="Pfam" id="PF12349">
    <property type="entry name" value="Sterol-sensing"/>
    <property type="match status" value="1"/>
</dbReference>
<protein>
    <recommendedName>
        <fullName evidence="17">SSD domain-containing protein</fullName>
    </recommendedName>
</protein>
<feature type="signal peptide" evidence="16">
    <location>
        <begin position="1"/>
        <end position="24"/>
    </location>
</feature>
<evidence type="ECO:0000313" key="18">
    <source>
        <dbReference type="EMBL" id="CAB3368566.1"/>
    </source>
</evidence>
<keyword evidence="7 15" id="KW-1133">Transmembrane helix</keyword>
<keyword evidence="5 15" id="KW-0812">Transmembrane</keyword>
<dbReference type="InterPro" id="IPR000731">
    <property type="entry name" value="SSD"/>
</dbReference>
<feature type="transmembrane region" description="Helical" evidence="15">
    <location>
        <begin position="731"/>
        <end position="756"/>
    </location>
</feature>
<proteinExistence type="inferred from homology"/>
<evidence type="ECO:0000256" key="9">
    <source>
        <dbReference type="ARBA" id="ARBA00023136"/>
    </source>
</evidence>
<dbReference type="EMBL" id="CADEPI010000038">
    <property type="protein sequence ID" value="CAB3368566.1"/>
    <property type="molecule type" value="Genomic_DNA"/>
</dbReference>
<gene>
    <name evidence="18" type="ORF">CLODIP_2_CD07201</name>
</gene>
<dbReference type="Pfam" id="PF16414">
    <property type="entry name" value="NPC1_N"/>
    <property type="match status" value="1"/>
</dbReference>
<dbReference type="Proteomes" id="UP000494165">
    <property type="component" value="Unassembled WGS sequence"/>
</dbReference>
<evidence type="ECO:0000256" key="2">
    <source>
        <dbReference type="ARBA" id="ARBA00005585"/>
    </source>
</evidence>
<organism evidence="18 19">
    <name type="scientific">Cloeon dipterum</name>
    <dbReference type="NCBI Taxonomy" id="197152"/>
    <lineage>
        <taxon>Eukaryota</taxon>
        <taxon>Metazoa</taxon>
        <taxon>Ecdysozoa</taxon>
        <taxon>Arthropoda</taxon>
        <taxon>Hexapoda</taxon>
        <taxon>Insecta</taxon>
        <taxon>Pterygota</taxon>
        <taxon>Palaeoptera</taxon>
        <taxon>Ephemeroptera</taxon>
        <taxon>Pisciforma</taxon>
        <taxon>Baetidae</taxon>
        <taxon>Cloeon</taxon>
    </lineage>
</organism>
<feature type="transmembrane region" description="Helical" evidence="15">
    <location>
        <begin position="846"/>
        <end position="866"/>
    </location>
</feature>
<evidence type="ECO:0000256" key="15">
    <source>
        <dbReference type="SAM" id="Phobius"/>
    </source>
</evidence>
<dbReference type="Gene3D" id="1.20.1640.10">
    <property type="entry name" value="Multidrug efflux transporter AcrB transmembrane domain"/>
    <property type="match status" value="2"/>
</dbReference>
<dbReference type="NCBIfam" id="TIGR00917">
    <property type="entry name" value="2A060601"/>
    <property type="match status" value="1"/>
</dbReference>
<keyword evidence="12" id="KW-0325">Glycoprotein</keyword>
<feature type="transmembrane region" description="Helical" evidence="15">
    <location>
        <begin position="658"/>
        <end position="682"/>
    </location>
</feature>
<keyword evidence="19" id="KW-1185">Reference proteome</keyword>
<keyword evidence="3" id="KW-0813">Transport</keyword>
<feature type="transmembrane region" description="Helical" evidence="15">
    <location>
        <begin position="1139"/>
        <end position="1158"/>
    </location>
</feature>
<reference evidence="18 19" key="1">
    <citation type="submission" date="2020-04" db="EMBL/GenBank/DDBJ databases">
        <authorList>
            <person name="Alioto T."/>
            <person name="Alioto T."/>
            <person name="Gomez Garrido J."/>
        </authorList>
    </citation>
    <scope>NUCLEOTIDE SEQUENCE [LARGE SCALE GENOMIC DNA]</scope>
</reference>
<dbReference type="Pfam" id="PF22314">
    <property type="entry name" value="NPC1_MLD"/>
    <property type="match status" value="1"/>
</dbReference>
<dbReference type="GO" id="GO:0042632">
    <property type="term" value="P:cholesterol homeostasis"/>
    <property type="evidence" value="ECO:0007669"/>
    <property type="project" value="TreeGrafter"/>
</dbReference>
<comment type="similarity">
    <text evidence="2">Belongs to the patched family.</text>
</comment>
<evidence type="ECO:0000256" key="7">
    <source>
        <dbReference type="ARBA" id="ARBA00022989"/>
    </source>
</evidence>
<evidence type="ECO:0000256" key="4">
    <source>
        <dbReference type="ARBA" id="ARBA00022548"/>
    </source>
</evidence>
<dbReference type="PANTHER" id="PTHR45727:SF6">
    <property type="entry name" value="NPC INTRACELLULAR CHOLESTEROL TRANSPORTER 1 HOMOLOG 1B"/>
    <property type="match status" value="1"/>
</dbReference>
<evidence type="ECO:0000259" key="17">
    <source>
        <dbReference type="PROSITE" id="PS50156"/>
    </source>
</evidence>
<feature type="transmembrane region" description="Helical" evidence="15">
    <location>
        <begin position="1164"/>
        <end position="1186"/>
    </location>
</feature>
<sequence>MAQLKGLSLLAALILLCQVKTTIGEAHCVWYEQCITEPSTVNCIYNGTAKPVETEEGLEILRNRCPHFINEDGSASTCCDLAQMRSMDKSIQMAAGLLQRCPSCYRNLLQQICGFTCGHNQSDYIELVDTKPIAGGNVAVYEINVYLTSRYMNETFEACSEVIMPSSGQLALDASCGTWGAKQCTPQRMFDFLGDHTNNPFVPFQINYLPMDEPEGEYVPLDPYTARCSEAFSEGSWPCSCVDCSEACPAAAPASPPAEPCMVGVINCSSFAAIIIFSVVTVAAAVFVAFLKYRKRKRAYSNDSTETASSSEADVDEALKPMFNAGDKMTEFLERVFFRLGLFCGRHPAVVLGCGAVFVLVLLQGIFLLEVTTDPVKLWASPTSRSRLEKNFFDSRFRPFYRTEQIFFKAVNMENVVHQTADGEVVFGPVFNKTFLETIFKLQEDIQLLGEDIVGAPLLKDVCNAPMTNAFTGPRVVEQCLVQSVFGFFNNDWDKFNEVKPGPEGSELNYLDHMRGCIQNPYNPVCFAPYNGPVLPSVGLGGYLPPGELSGDASDMIKARAIVLTILVDNYLEPEKVASAYAWEKNFIAFMKRWEVESKPDFMEIAYNSERSIEDELDRTSQAEAYTVLISYLVMFVYISIALGRIRSIKTIPIDSKVTLAVGGILVVLISVACSLGIFGYAGVPTTLLVIEVIPFLVLAVGVDNIFILVQRVQREPVPKHSREPAVLMVGRALGHVGPSMLLTSVSEITCFFLGALSEMPAVNTFSLNAACALLIDFILQITCFVSLLVLDTKRQTSGRVDVLCCLKPNPKKTADVSPTSESRGFLYKFFGKYYAPFLMKEPTRLGVLLLFFAWLCTSIAVVPVISPGLDQELSMPEDSFVLKYFQYMKDLLAVGPPVYFVVKAGPNYSSPYIQDAMCGGQRCRSDSVFTELFAATRNPEGTYLANAPSSWLDDYFDWTLVTGCCKYFALNDSFCPHNYGISEGCSPCEISYREDGVRPVVEDFEKFISFFLQDNPDSNCAKGGRAAYAQGVNYVLDDEGAGTVGDTYFMGYHTPLRTSHDFYEALRSVREISAKINDRFKDINGTSIEMFPYSVFYVYYEQYLTIWNDAIESIGISLLAIFIVTFLLTGLDIVSATVVLVTILSITLNMAGIMYWWTIELNAVSLVNLVMCAGISVEFCSHIVHSYTLSTFKDPVDRARDSLTNMGSSVFSGITLTKFGGIIVLAFAKSQIFQVFYFRMYLGIVIVGATHGLILLPVILSYVGKWTKRKTAIVFQGDEENADTDSGSEKPLGWSF</sequence>
<feature type="transmembrane region" description="Helical" evidence="15">
    <location>
        <begin position="349"/>
        <end position="369"/>
    </location>
</feature>
<dbReference type="GO" id="GO:0030301">
    <property type="term" value="P:cholesterol transport"/>
    <property type="evidence" value="ECO:0007669"/>
    <property type="project" value="UniProtKB-ARBA"/>
</dbReference>
<evidence type="ECO:0000256" key="5">
    <source>
        <dbReference type="ARBA" id="ARBA00022692"/>
    </source>
</evidence>
<dbReference type="InterPro" id="IPR053956">
    <property type="entry name" value="NPC1_MLD"/>
</dbReference>
<evidence type="ECO:0000256" key="16">
    <source>
        <dbReference type="SAM" id="SignalP"/>
    </source>
</evidence>
<dbReference type="GO" id="GO:0015485">
    <property type="term" value="F:cholesterol binding"/>
    <property type="evidence" value="ECO:0007669"/>
    <property type="project" value="TreeGrafter"/>
</dbReference>
<feature type="transmembrane region" description="Helical" evidence="15">
    <location>
        <begin position="1241"/>
        <end position="1264"/>
    </location>
</feature>
<dbReference type="GO" id="GO:0008203">
    <property type="term" value="P:cholesterol metabolic process"/>
    <property type="evidence" value="ECO:0007669"/>
    <property type="project" value="UniProtKB-KW"/>
</dbReference>
<dbReference type="FunFam" id="1.20.1640.10:FF:000010">
    <property type="entry name" value="NPC intracellular cholesterol transporter 1"/>
    <property type="match status" value="1"/>
</dbReference>
<keyword evidence="8" id="KW-0443">Lipid metabolism</keyword>
<dbReference type="PANTHER" id="PTHR45727">
    <property type="entry name" value="NPC INTRACELLULAR CHOLESTEROL TRANSPORTER 1"/>
    <property type="match status" value="1"/>
</dbReference>
<evidence type="ECO:0000256" key="1">
    <source>
        <dbReference type="ARBA" id="ARBA00004127"/>
    </source>
</evidence>
<feature type="chain" id="PRO_5035915156" description="SSD domain-containing protein" evidence="16">
    <location>
        <begin position="25"/>
        <end position="1297"/>
    </location>
</feature>
<feature type="transmembrane region" description="Helical" evidence="15">
    <location>
        <begin position="1207"/>
        <end position="1229"/>
    </location>
</feature>
<evidence type="ECO:0000256" key="13">
    <source>
        <dbReference type="ARBA" id="ARBA00023221"/>
    </source>
</evidence>
<evidence type="ECO:0000256" key="11">
    <source>
        <dbReference type="ARBA" id="ARBA00023166"/>
    </source>
</evidence>